<accession>A0A7V8J1E1</accession>
<evidence type="ECO:0000313" key="1">
    <source>
        <dbReference type="EMBL" id="KAF0251285.1"/>
    </source>
</evidence>
<dbReference type="AlphaFoldDB" id="A0A7V8J1E1"/>
<name>A0A7V8J1E1_PSEPU</name>
<dbReference type="Proteomes" id="UP000442695">
    <property type="component" value="Unassembled WGS sequence"/>
</dbReference>
<evidence type="ECO:0000313" key="2">
    <source>
        <dbReference type="Proteomes" id="UP000442695"/>
    </source>
</evidence>
<gene>
    <name evidence="1" type="ORF">GN299_29365</name>
</gene>
<organism evidence="1 2">
    <name type="scientific">Pseudomonas putida</name>
    <name type="common">Arthrobacter siderocapsulatus</name>
    <dbReference type="NCBI Taxonomy" id="303"/>
    <lineage>
        <taxon>Bacteria</taxon>
        <taxon>Pseudomonadati</taxon>
        <taxon>Pseudomonadota</taxon>
        <taxon>Gammaproteobacteria</taxon>
        <taxon>Pseudomonadales</taxon>
        <taxon>Pseudomonadaceae</taxon>
        <taxon>Pseudomonas</taxon>
    </lineage>
</organism>
<protein>
    <submittedName>
        <fullName evidence="1">Uncharacterized protein</fullName>
    </submittedName>
</protein>
<reference evidence="1 2" key="1">
    <citation type="submission" date="2019-12" db="EMBL/GenBank/DDBJ databases">
        <authorList>
            <person name="Woiski C."/>
        </authorList>
    </citation>
    <scope>NUCLEOTIDE SEQUENCE [LARGE SCALE GENOMIC DNA]</scope>
    <source>
        <strain evidence="1 2">BOE100</strain>
    </source>
</reference>
<comment type="caution">
    <text evidence="1">The sequence shown here is derived from an EMBL/GenBank/DDBJ whole genome shotgun (WGS) entry which is preliminary data.</text>
</comment>
<dbReference type="EMBL" id="WOWR01000064">
    <property type="protein sequence ID" value="KAF0251285.1"/>
    <property type="molecule type" value="Genomic_DNA"/>
</dbReference>
<sequence length="86" mass="9655">MIRHQSSTCPRLVDGESQPLIALTSSYGLYVIKVTHYDAYDEESSPRWSTACSNGFSIEPSEVIWWAYADELEELIEAHSCMSPAP</sequence>
<proteinExistence type="predicted"/>